<dbReference type="Proteomes" id="UP000230002">
    <property type="component" value="Unassembled WGS sequence"/>
</dbReference>
<dbReference type="SMART" id="SM00028">
    <property type="entry name" value="TPR"/>
    <property type="match status" value="1"/>
</dbReference>
<proteinExistence type="predicted"/>
<dbReference type="AlphaFoldDB" id="A0A2G8RS99"/>
<evidence type="ECO:0000313" key="2">
    <source>
        <dbReference type="EMBL" id="PIL24387.1"/>
    </source>
</evidence>
<accession>A0A2G8RS99</accession>
<organism evidence="2 3">
    <name type="scientific">Ganoderma sinense ZZ0214-1</name>
    <dbReference type="NCBI Taxonomy" id="1077348"/>
    <lineage>
        <taxon>Eukaryota</taxon>
        <taxon>Fungi</taxon>
        <taxon>Dikarya</taxon>
        <taxon>Basidiomycota</taxon>
        <taxon>Agaricomycotina</taxon>
        <taxon>Agaricomycetes</taxon>
        <taxon>Polyporales</taxon>
        <taxon>Polyporaceae</taxon>
        <taxon>Ganoderma</taxon>
    </lineage>
</organism>
<reference evidence="2 3" key="1">
    <citation type="journal article" date="2015" name="Sci. Rep.">
        <title>Chromosome-level genome map provides insights into diverse defense mechanisms in the medicinal fungus Ganoderma sinense.</title>
        <authorList>
            <person name="Zhu Y."/>
            <person name="Xu J."/>
            <person name="Sun C."/>
            <person name="Zhou S."/>
            <person name="Xu H."/>
            <person name="Nelson D.R."/>
            <person name="Qian J."/>
            <person name="Song J."/>
            <person name="Luo H."/>
            <person name="Xiang L."/>
            <person name="Li Y."/>
            <person name="Xu Z."/>
            <person name="Ji A."/>
            <person name="Wang L."/>
            <person name="Lu S."/>
            <person name="Hayward A."/>
            <person name="Sun W."/>
            <person name="Li X."/>
            <person name="Schwartz D.C."/>
            <person name="Wang Y."/>
            <person name="Chen S."/>
        </authorList>
    </citation>
    <scope>NUCLEOTIDE SEQUENCE [LARGE SCALE GENOMIC DNA]</scope>
    <source>
        <strain evidence="2 3">ZZ0214-1</strain>
    </source>
</reference>
<comment type="caution">
    <text evidence="2">The sequence shown here is derived from an EMBL/GenBank/DDBJ whole genome shotgun (WGS) entry which is preliminary data.</text>
</comment>
<protein>
    <submittedName>
        <fullName evidence="2">Uncharacterized protein</fullName>
    </submittedName>
</protein>
<dbReference type="OrthoDB" id="1917726at2759"/>
<dbReference type="InterPro" id="IPR019734">
    <property type="entry name" value="TPR_rpt"/>
</dbReference>
<dbReference type="STRING" id="1077348.A0A2G8RS99"/>
<sequence>MEQVLGFADGHPLQQEALHLEKQGHLTAAELKYLESIRAQESGFGPDHYTTATAYDSLGELYLKTGQLDNAEEYLNKALRAREHSGFKSELATTRDHLGRLFEMKGDLKAAREIRLKGLPDNIACGNSDCLRLQNSLKELSKCSTCKVRP</sequence>
<gene>
    <name evidence="2" type="ORF">GSI_14140</name>
</gene>
<dbReference type="EMBL" id="AYKW01000067">
    <property type="protein sequence ID" value="PIL24387.1"/>
    <property type="molecule type" value="Genomic_DNA"/>
</dbReference>
<dbReference type="Gene3D" id="1.25.40.10">
    <property type="entry name" value="Tetratricopeptide repeat domain"/>
    <property type="match status" value="1"/>
</dbReference>
<dbReference type="Pfam" id="PF13424">
    <property type="entry name" value="TPR_12"/>
    <property type="match status" value="1"/>
</dbReference>
<dbReference type="PROSITE" id="PS50005">
    <property type="entry name" value="TPR"/>
    <property type="match status" value="1"/>
</dbReference>
<name>A0A2G8RS99_9APHY</name>
<dbReference type="SUPFAM" id="SSF48452">
    <property type="entry name" value="TPR-like"/>
    <property type="match status" value="1"/>
</dbReference>
<evidence type="ECO:0000256" key="1">
    <source>
        <dbReference type="PROSITE-ProRule" id="PRU00339"/>
    </source>
</evidence>
<feature type="repeat" description="TPR" evidence="1">
    <location>
        <begin position="52"/>
        <end position="85"/>
    </location>
</feature>
<dbReference type="PROSITE" id="PS50293">
    <property type="entry name" value="TPR_REGION"/>
    <property type="match status" value="1"/>
</dbReference>
<keyword evidence="1" id="KW-0802">TPR repeat</keyword>
<evidence type="ECO:0000313" key="3">
    <source>
        <dbReference type="Proteomes" id="UP000230002"/>
    </source>
</evidence>
<dbReference type="InterPro" id="IPR011990">
    <property type="entry name" value="TPR-like_helical_dom_sf"/>
</dbReference>
<keyword evidence="3" id="KW-1185">Reference proteome</keyword>